<dbReference type="Proteomes" id="UP000824230">
    <property type="component" value="Unassembled WGS sequence"/>
</dbReference>
<proteinExistence type="predicted"/>
<evidence type="ECO:0000313" key="2">
    <source>
        <dbReference type="Proteomes" id="UP000824230"/>
    </source>
</evidence>
<organism evidence="1 2">
    <name type="scientific">Candidatus Blautia pullistercoris</name>
    <dbReference type="NCBI Taxonomy" id="2838499"/>
    <lineage>
        <taxon>Bacteria</taxon>
        <taxon>Bacillati</taxon>
        <taxon>Bacillota</taxon>
        <taxon>Clostridia</taxon>
        <taxon>Lachnospirales</taxon>
        <taxon>Lachnospiraceae</taxon>
        <taxon>Blautia</taxon>
    </lineage>
</organism>
<dbReference type="AlphaFoldDB" id="A0A9D1VKD3"/>
<evidence type="ECO:0000313" key="1">
    <source>
        <dbReference type="EMBL" id="HIX37000.1"/>
    </source>
</evidence>
<gene>
    <name evidence="1" type="ORF">H9738_03910</name>
</gene>
<accession>A0A9D1VKD3</accession>
<name>A0A9D1VKD3_9FIRM</name>
<reference evidence="1" key="2">
    <citation type="submission" date="2021-04" db="EMBL/GenBank/DDBJ databases">
        <authorList>
            <person name="Gilroy R."/>
        </authorList>
    </citation>
    <scope>NUCLEOTIDE SEQUENCE</scope>
    <source>
        <strain evidence="1">ChiHjej12B11-1927</strain>
    </source>
</reference>
<dbReference type="EMBL" id="DXFG01000076">
    <property type="protein sequence ID" value="HIX37000.1"/>
    <property type="molecule type" value="Genomic_DNA"/>
</dbReference>
<feature type="non-terminal residue" evidence="1">
    <location>
        <position position="68"/>
    </location>
</feature>
<comment type="caution">
    <text evidence="1">The sequence shown here is derived from an EMBL/GenBank/DDBJ whole genome shotgun (WGS) entry which is preliminary data.</text>
</comment>
<sequence length="68" mass="7863">MLIPGAVFFYLVILPSVYKGPNGQNCKFPRQLLKDIFVKIKNQPGAYCKINLRMIKSIKDRQEGVFFQ</sequence>
<protein>
    <submittedName>
        <fullName evidence="1">Uncharacterized protein</fullName>
    </submittedName>
</protein>
<reference evidence="1" key="1">
    <citation type="journal article" date="2021" name="PeerJ">
        <title>Extensive microbial diversity within the chicken gut microbiome revealed by metagenomics and culture.</title>
        <authorList>
            <person name="Gilroy R."/>
            <person name="Ravi A."/>
            <person name="Getino M."/>
            <person name="Pursley I."/>
            <person name="Horton D.L."/>
            <person name="Alikhan N.F."/>
            <person name="Baker D."/>
            <person name="Gharbi K."/>
            <person name="Hall N."/>
            <person name="Watson M."/>
            <person name="Adriaenssens E.M."/>
            <person name="Foster-Nyarko E."/>
            <person name="Jarju S."/>
            <person name="Secka A."/>
            <person name="Antonio M."/>
            <person name="Oren A."/>
            <person name="Chaudhuri R.R."/>
            <person name="La Ragione R."/>
            <person name="Hildebrand F."/>
            <person name="Pallen M.J."/>
        </authorList>
    </citation>
    <scope>NUCLEOTIDE SEQUENCE</scope>
    <source>
        <strain evidence="1">ChiHjej12B11-1927</strain>
    </source>
</reference>